<accession>A0A2U8DXZ4</accession>
<sequence>MKFKRSSILVVFSFFLVLCMFGTFTHVKADDSVSSGTRNGVDINKTWTIKFNKEIDKSTISESNFIVKDESGQTVPINLTIGSDNKSVTVSPKVQFQYGVKYSLSINNVKSSSGKKLAQAEKMQFSTKSANNTNSAYTVCIDAAHGGNDAGHVSASGVKEKDINLAVALKVGKILENNGVKVVYTRTSDNISWNNDNDLKSRFTIANNAKADYFISIRCNTYPENPLTKGIETYYRDSDNVAKQLAQAVQGELISNTGSNNRGIKVGLSQHEILRGTNGSAIMVELGFMSNSEESSILSTSDFQNKSANDIANGILKSLSLVNKNVTIKSIPDITASVNQGVTYDLPLNITASMSDGSSKKLPVIWNSKKVDTSSIGTYTYEGTVAGYSSTVKLILTVVGTTPVPTPESNTIICIDPGHGRGSDTGASGINGLQEDDVTLSVGLRVGKILENHGIKVVYTRTQDERSIPTDVTTSLQQRCDVSNNANAKYFVCIHCNSFDSASASGTETLVNQDNPEATRLAQAIQTSIVNEIGTYNRGLKDGNWLYVVKNTKAPAVLTELGFLTNPSDAAKLSSDEYRQKIAQAIADGILQCVGK</sequence>
<dbReference type="CDD" id="cd02696">
    <property type="entry name" value="MurNAc-LAA"/>
    <property type="match status" value="2"/>
</dbReference>
<dbReference type="Gene3D" id="2.60.40.1220">
    <property type="match status" value="1"/>
</dbReference>
<dbReference type="EMBL" id="CP020953">
    <property type="protein sequence ID" value="AWI07586.1"/>
    <property type="molecule type" value="Genomic_DNA"/>
</dbReference>
<dbReference type="InterPro" id="IPR011081">
    <property type="entry name" value="Big_4"/>
</dbReference>
<dbReference type="GO" id="GO:0008745">
    <property type="term" value="F:N-acetylmuramoyl-L-alanine amidase activity"/>
    <property type="evidence" value="ECO:0007669"/>
    <property type="project" value="InterPro"/>
</dbReference>
<dbReference type="Pfam" id="PF07532">
    <property type="entry name" value="Big_4"/>
    <property type="match status" value="1"/>
</dbReference>
<dbReference type="Gene3D" id="3.40.630.40">
    <property type="entry name" value="Zn-dependent exopeptidases"/>
    <property type="match status" value="2"/>
</dbReference>
<feature type="domain" description="MurNAc-LAA" evidence="4">
    <location>
        <begin position="203"/>
        <end position="316"/>
    </location>
</feature>
<dbReference type="KEGG" id="cdrk:B9W14_25140"/>
<evidence type="ECO:0000313" key="6">
    <source>
        <dbReference type="Proteomes" id="UP000244910"/>
    </source>
</evidence>
<dbReference type="GO" id="GO:0030288">
    <property type="term" value="C:outer membrane-bounded periplasmic space"/>
    <property type="evidence" value="ECO:0007669"/>
    <property type="project" value="TreeGrafter"/>
</dbReference>
<dbReference type="GO" id="GO:0009253">
    <property type="term" value="P:peptidoglycan catabolic process"/>
    <property type="evidence" value="ECO:0007669"/>
    <property type="project" value="InterPro"/>
</dbReference>
<dbReference type="SMART" id="SM00646">
    <property type="entry name" value="Ami_3"/>
    <property type="match status" value="2"/>
</dbReference>
<dbReference type="PANTHER" id="PTHR30404:SF0">
    <property type="entry name" value="N-ACETYLMURAMOYL-L-ALANINE AMIDASE AMIC"/>
    <property type="match status" value="1"/>
</dbReference>
<keyword evidence="1 3" id="KW-0732">Signal</keyword>
<keyword evidence="6" id="KW-1185">Reference proteome</keyword>
<dbReference type="Pfam" id="PF13205">
    <property type="entry name" value="Big_5"/>
    <property type="match status" value="1"/>
</dbReference>
<organism evidence="5 6">
    <name type="scientific">Clostridium drakei</name>
    <dbReference type="NCBI Taxonomy" id="332101"/>
    <lineage>
        <taxon>Bacteria</taxon>
        <taxon>Bacillati</taxon>
        <taxon>Bacillota</taxon>
        <taxon>Clostridia</taxon>
        <taxon>Eubacteriales</taxon>
        <taxon>Clostridiaceae</taxon>
        <taxon>Clostridium</taxon>
    </lineage>
</organism>
<dbReference type="PANTHER" id="PTHR30404">
    <property type="entry name" value="N-ACETYLMURAMOYL-L-ALANINE AMIDASE"/>
    <property type="match status" value="1"/>
</dbReference>
<gene>
    <name evidence="5" type="ORF">B9W14_25140</name>
</gene>
<dbReference type="AlphaFoldDB" id="A0A2U8DXZ4"/>
<evidence type="ECO:0000256" key="1">
    <source>
        <dbReference type="ARBA" id="ARBA00022729"/>
    </source>
</evidence>
<dbReference type="Gene3D" id="2.30.30.100">
    <property type="match status" value="1"/>
</dbReference>
<evidence type="ECO:0000259" key="4">
    <source>
        <dbReference type="SMART" id="SM00646"/>
    </source>
</evidence>
<feature type="signal peptide" evidence="3">
    <location>
        <begin position="1"/>
        <end position="29"/>
    </location>
</feature>
<dbReference type="Pfam" id="PF01520">
    <property type="entry name" value="Amidase_3"/>
    <property type="match status" value="2"/>
</dbReference>
<dbReference type="InterPro" id="IPR014755">
    <property type="entry name" value="Cu-Rt/internalin_Ig-like"/>
</dbReference>
<name>A0A2U8DXZ4_9CLOT</name>
<reference evidence="6" key="1">
    <citation type="submission" date="2017-04" db="EMBL/GenBank/DDBJ databases">
        <authorList>
            <person name="Song Y."/>
            <person name="Cho B.-K."/>
        </authorList>
    </citation>
    <scope>NUCLEOTIDE SEQUENCE [LARGE SCALE GENOMIC DNA]</scope>
    <source>
        <strain evidence="6">SL1</strain>
    </source>
</reference>
<dbReference type="InterPro" id="IPR032812">
    <property type="entry name" value="SbsA_Ig"/>
</dbReference>
<dbReference type="InterPro" id="IPR050695">
    <property type="entry name" value="N-acetylmuramoyl_amidase_3"/>
</dbReference>
<feature type="chain" id="PRO_5016101400" evidence="3">
    <location>
        <begin position="30"/>
        <end position="596"/>
    </location>
</feature>
<dbReference type="SUPFAM" id="SSF53187">
    <property type="entry name" value="Zn-dependent exopeptidases"/>
    <property type="match status" value="2"/>
</dbReference>
<evidence type="ECO:0000256" key="3">
    <source>
        <dbReference type="SAM" id="SignalP"/>
    </source>
</evidence>
<dbReference type="Proteomes" id="UP000244910">
    <property type="component" value="Chromosome"/>
</dbReference>
<proteinExistence type="predicted"/>
<dbReference type="OrthoDB" id="9772024at2"/>
<dbReference type="InterPro" id="IPR002508">
    <property type="entry name" value="MurNAc-LAA_cat"/>
</dbReference>
<dbReference type="RefSeq" id="WP_032078640.1">
    <property type="nucleotide sequence ID" value="NZ_CP020953.1"/>
</dbReference>
<keyword evidence="2" id="KW-0378">Hydrolase</keyword>
<evidence type="ECO:0000256" key="2">
    <source>
        <dbReference type="ARBA" id="ARBA00022801"/>
    </source>
</evidence>
<feature type="domain" description="MurNAc-LAA" evidence="4">
    <location>
        <begin position="480"/>
        <end position="591"/>
    </location>
</feature>
<evidence type="ECO:0000313" key="5">
    <source>
        <dbReference type="EMBL" id="AWI07586.1"/>
    </source>
</evidence>
<protein>
    <submittedName>
        <fullName evidence="5">N-acetylmuramoyl-L-alanine amidase</fullName>
    </submittedName>
</protein>